<evidence type="ECO:0000259" key="1">
    <source>
        <dbReference type="Pfam" id="PF13966"/>
    </source>
</evidence>
<dbReference type="Pfam" id="PF13966">
    <property type="entry name" value="zf-RVT"/>
    <property type="match status" value="1"/>
</dbReference>
<dbReference type="InterPro" id="IPR026960">
    <property type="entry name" value="RVT-Znf"/>
</dbReference>
<dbReference type="SUPFAM" id="SSF53098">
    <property type="entry name" value="Ribonuclease H-like"/>
    <property type="match status" value="1"/>
</dbReference>
<dbReference type="CDD" id="cd06222">
    <property type="entry name" value="RNase_H_like"/>
    <property type="match status" value="1"/>
</dbReference>
<protein>
    <recommendedName>
        <fullName evidence="1">Reverse transcriptase zinc-binding domain-containing protein</fullName>
    </recommendedName>
</protein>
<proteinExistence type="predicted"/>
<sequence>MVSSSYVFAFLLARYVPHLNRPAASWCLNEEFRLRFPDIYFRNEKVSISLIKDTLVWRESKEGVVTCKHAYFGSLSTHPDVTWWKFFWMSFVAPSISTLLWLLWYNHLPTEDNLCKAGFSLTSWCGLCGNFMETTSHLFIFCDYASTLWKVVCRAFNCNVLTANLMDFLCQAFELSFSPHLGLLWLASIQAIVWTIWNSRNGLIFYNWGANIHKSLVFIWHSVREANSLSNGVMENKVDDLLTLKAFGLVGCPPKAHCIIPVIWSPPLPLPRWFKVNTDGASLGAPSDGGCGGVFMTCWPFLKGCFSILLKHVFAFEAELWAVIHDIEYAWKFNWHHLLLE</sequence>
<dbReference type="AlphaFoldDB" id="A0AAE0A6T1"/>
<dbReference type="GO" id="GO:0003676">
    <property type="term" value="F:nucleic acid binding"/>
    <property type="evidence" value="ECO:0007669"/>
    <property type="project" value="InterPro"/>
</dbReference>
<feature type="domain" description="Reverse transcriptase zinc-binding" evidence="1">
    <location>
        <begin position="66"/>
        <end position="149"/>
    </location>
</feature>
<dbReference type="Proteomes" id="UP001281410">
    <property type="component" value="Unassembled WGS sequence"/>
</dbReference>
<evidence type="ECO:0000313" key="3">
    <source>
        <dbReference type="Proteomes" id="UP001281410"/>
    </source>
</evidence>
<comment type="caution">
    <text evidence="2">The sequence shown here is derived from an EMBL/GenBank/DDBJ whole genome shotgun (WGS) entry which is preliminary data.</text>
</comment>
<accession>A0AAE0A6T1</accession>
<reference evidence="2" key="1">
    <citation type="journal article" date="2023" name="Plant J.">
        <title>Genome sequences and population genomics provide insights into the demographic history, inbreeding, and mutation load of two 'living fossil' tree species of Dipteronia.</title>
        <authorList>
            <person name="Feng Y."/>
            <person name="Comes H.P."/>
            <person name="Chen J."/>
            <person name="Zhu S."/>
            <person name="Lu R."/>
            <person name="Zhang X."/>
            <person name="Li P."/>
            <person name="Qiu J."/>
            <person name="Olsen K.M."/>
            <person name="Qiu Y."/>
        </authorList>
    </citation>
    <scope>NUCLEOTIDE SEQUENCE</scope>
    <source>
        <strain evidence="2">NBL</strain>
    </source>
</reference>
<evidence type="ECO:0000313" key="2">
    <source>
        <dbReference type="EMBL" id="KAK3204729.1"/>
    </source>
</evidence>
<dbReference type="EMBL" id="JANJYJ010000006">
    <property type="protein sequence ID" value="KAK3204729.1"/>
    <property type="molecule type" value="Genomic_DNA"/>
</dbReference>
<dbReference type="InterPro" id="IPR012337">
    <property type="entry name" value="RNaseH-like_sf"/>
</dbReference>
<dbReference type="PANTHER" id="PTHR47074:SF75">
    <property type="entry name" value="RNASE H TYPE-1 DOMAIN-CONTAINING PROTEIN"/>
    <property type="match status" value="1"/>
</dbReference>
<dbReference type="Gene3D" id="3.30.420.10">
    <property type="entry name" value="Ribonuclease H-like superfamily/Ribonuclease H"/>
    <property type="match status" value="1"/>
</dbReference>
<dbReference type="InterPro" id="IPR036397">
    <property type="entry name" value="RNaseH_sf"/>
</dbReference>
<organism evidence="2 3">
    <name type="scientific">Dipteronia sinensis</name>
    <dbReference type="NCBI Taxonomy" id="43782"/>
    <lineage>
        <taxon>Eukaryota</taxon>
        <taxon>Viridiplantae</taxon>
        <taxon>Streptophyta</taxon>
        <taxon>Embryophyta</taxon>
        <taxon>Tracheophyta</taxon>
        <taxon>Spermatophyta</taxon>
        <taxon>Magnoliopsida</taxon>
        <taxon>eudicotyledons</taxon>
        <taxon>Gunneridae</taxon>
        <taxon>Pentapetalae</taxon>
        <taxon>rosids</taxon>
        <taxon>malvids</taxon>
        <taxon>Sapindales</taxon>
        <taxon>Sapindaceae</taxon>
        <taxon>Hippocastanoideae</taxon>
        <taxon>Acereae</taxon>
        <taxon>Dipteronia</taxon>
    </lineage>
</organism>
<keyword evidence="3" id="KW-1185">Reference proteome</keyword>
<dbReference type="InterPro" id="IPR044730">
    <property type="entry name" value="RNase_H-like_dom_plant"/>
</dbReference>
<dbReference type="InterPro" id="IPR052929">
    <property type="entry name" value="RNase_H-like_EbsB-rel"/>
</dbReference>
<gene>
    <name evidence="2" type="ORF">Dsin_018775</name>
</gene>
<name>A0AAE0A6T1_9ROSI</name>
<dbReference type="PANTHER" id="PTHR47074">
    <property type="entry name" value="BNAC02G40300D PROTEIN"/>
    <property type="match status" value="1"/>
</dbReference>